<protein>
    <recommendedName>
        <fullName evidence="3">Retrotransposon Copia-like N-terminal domain-containing protein</fullName>
    </recommendedName>
</protein>
<keyword evidence="2" id="KW-1185">Reference proteome</keyword>
<name>A0A7J6HDY0_CANSA</name>
<comment type="caution">
    <text evidence="1">The sequence shown here is derived from an EMBL/GenBank/DDBJ whole genome shotgun (WGS) entry which is preliminary data.</text>
</comment>
<dbReference type="Proteomes" id="UP000583929">
    <property type="component" value="Unassembled WGS sequence"/>
</dbReference>
<accession>A0A7J6HDY0</accession>
<evidence type="ECO:0008006" key="3">
    <source>
        <dbReference type="Google" id="ProtNLM"/>
    </source>
</evidence>
<dbReference type="PANTHER" id="PTHR47481:SF31">
    <property type="entry name" value="OS01G0873500 PROTEIN"/>
    <property type="match status" value="1"/>
</dbReference>
<evidence type="ECO:0000313" key="1">
    <source>
        <dbReference type="EMBL" id="KAF4392709.1"/>
    </source>
</evidence>
<reference evidence="1 2" key="1">
    <citation type="journal article" date="2020" name="bioRxiv">
        <title>Sequence and annotation of 42 cannabis genomes reveals extensive copy number variation in cannabinoid synthesis and pathogen resistance genes.</title>
        <authorList>
            <person name="Mckernan K.J."/>
            <person name="Helbert Y."/>
            <person name="Kane L.T."/>
            <person name="Ebling H."/>
            <person name="Zhang L."/>
            <person name="Liu B."/>
            <person name="Eaton Z."/>
            <person name="Mclaughlin S."/>
            <person name="Kingan S."/>
            <person name="Baybayan P."/>
            <person name="Concepcion G."/>
            <person name="Jordan M."/>
            <person name="Riva A."/>
            <person name="Barbazuk W."/>
            <person name="Harkins T."/>
        </authorList>
    </citation>
    <scope>NUCLEOTIDE SEQUENCE [LARGE SCALE GENOMIC DNA]</scope>
    <source>
        <strain evidence="2">cv. Jamaican Lion 4</strain>
        <tissue evidence="1">Leaf</tissue>
    </source>
</reference>
<gene>
    <name evidence="1" type="ORF">G4B88_029448</name>
</gene>
<proteinExistence type="predicted"/>
<dbReference type="PANTHER" id="PTHR47481">
    <property type="match status" value="1"/>
</dbReference>
<evidence type="ECO:0000313" key="2">
    <source>
        <dbReference type="Proteomes" id="UP000583929"/>
    </source>
</evidence>
<dbReference type="AlphaFoldDB" id="A0A7J6HDY0"/>
<dbReference type="EMBL" id="JAATIQ010000051">
    <property type="protein sequence ID" value="KAF4392709.1"/>
    <property type="molecule type" value="Genomic_DNA"/>
</dbReference>
<sequence>MTKVSKLGDEICYDEAWRRTSNSRRDWKWLLGIRSKPFPLKLDRKNYVLWKTMVSTVIRGHRLDGFVNGSRPCPVELIAAPTTAEGETGFGFIINPEYKNWIVSDQLLMGWLYSSITEVIETEVMGCDSAAALWKALENLYGAHSNG</sequence>
<organism evidence="1 2">
    <name type="scientific">Cannabis sativa</name>
    <name type="common">Hemp</name>
    <name type="synonym">Marijuana</name>
    <dbReference type="NCBI Taxonomy" id="3483"/>
    <lineage>
        <taxon>Eukaryota</taxon>
        <taxon>Viridiplantae</taxon>
        <taxon>Streptophyta</taxon>
        <taxon>Embryophyta</taxon>
        <taxon>Tracheophyta</taxon>
        <taxon>Spermatophyta</taxon>
        <taxon>Magnoliopsida</taxon>
        <taxon>eudicotyledons</taxon>
        <taxon>Gunneridae</taxon>
        <taxon>Pentapetalae</taxon>
        <taxon>rosids</taxon>
        <taxon>fabids</taxon>
        <taxon>Rosales</taxon>
        <taxon>Cannabaceae</taxon>
        <taxon>Cannabis</taxon>
    </lineage>
</organism>